<keyword evidence="4 8" id="KW-0812">Transmembrane</keyword>
<protein>
    <recommendedName>
        <fullName evidence="2">Tumor protein p53-inducible protein 11</fullName>
    </recommendedName>
    <alternativeName>
        <fullName evidence="7">p53-induced gene 11 protein</fullName>
    </alternativeName>
</protein>
<keyword evidence="3" id="KW-0597">Phosphoprotein</keyword>
<reference evidence="10" key="1">
    <citation type="submission" date="2011-07" db="EMBL/GenBank/DDBJ databases">
        <authorList>
            <consortium name="Caenorhabditis brenneri Sequencing and Analysis Consortium"/>
            <person name="Wilson R.K."/>
        </authorList>
    </citation>
    <scope>NUCLEOTIDE SEQUENCE [LARGE SCALE GENOMIC DNA]</scope>
    <source>
        <strain evidence="10">PB2801</strain>
    </source>
</reference>
<dbReference type="eggNOG" id="ENOG502QQ2K">
    <property type="taxonomic scope" value="Eukaryota"/>
</dbReference>
<feature type="transmembrane region" description="Helical" evidence="8">
    <location>
        <begin position="135"/>
        <end position="155"/>
    </location>
</feature>
<dbReference type="AlphaFoldDB" id="G0N7K0"/>
<dbReference type="OMA" id="PRGMFVW"/>
<dbReference type="PANTHER" id="PTHR31584:SF1">
    <property type="entry name" value="TUMOR PROTEIN P53-INDUCIBLE PROTEIN 11"/>
    <property type="match status" value="1"/>
</dbReference>
<feature type="transmembrane region" description="Helical" evidence="8">
    <location>
        <begin position="191"/>
        <end position="210"/>
    </location>
</feature>
<gene>
    <name evidence="9" type="ORF">CAEBREN_25526</name>
</gene>
<evidence type="ECO:0000256" key="7">
    <source>
        <dbReference type="ARBA" id="ARBA00032100"/>
    </source>
</evidence>
<dbReference type="InterPro" id="IPR028266">
    <property type="entry name" value="TP53I11"/>
</dbReference>
<dbReference type="STRING" id="135651.G0N7K0"/>
<proteinExistence type="predicted"/>
<evidence type="ECO:0000256" key="5">
    <source>
        <dbReference type="ARBA" id="ARBA00022989"/>
    </source>
</evidence>
<evidence type="ECO:0000313" key="10">
    <source>
        <dbReference type="Proteomes" id="UP000008068"/>
    </source>
</evidence>
<evidence type="ECO:0000256" key="4">
    <source>
        <dbReference type="ARBA" id="ARBA00022692"/>
    </source>
</evidence>
<evidence type="ECO:0000313" key="9">
    <source>
        <dbReference type="EMBL" id="EGT54862.1"/>
    </source>
</evidence>
<evidence type="ECO:0000256" key="2">
    <source>
        <dbReference type="ARBA" id="ARBA00019449"/>
    </source>
</evidence>
<keyword evidence="5 8" id="KW-1133">Transmembrane helix</keyword>
<dbReference type="InParanoid" id="G0N7K0"/>
<keyword evidence="10" id="KW-1185">Reference proteome</keyword>
<evidence type="ECO:0000256" key="3">
    <source>
        <dbReference type="ARBA" id="ARBA00022553"/>
    </source>
</evidence>
<dbReference type="PANTHER" id="PTHR31584">
    <property type="entry name" value="TUMOR PROTEIN P53-INDUCIBLE PROTEIN 11"/>
    <property type="match status" value="1"/>
</dbReference>
<dbReference type="FunCoup" id="G0N7K0">
    <property type="interactions" value="60"/>
</dbReference>
<evidence type="ECO:0000256" key="1">
    <source>
        <dbReference type="ARBA" id="ARBA00004141"/>
    </source>
</evidence>
<evidence type="ECO:0000256" key="6">
    <source>
        <dbReference type="ARBA" id="ARBA00023136"/>
    </source>
</evidence>
<name>G0N7K0_CAEBE</name>
<organism evidence="10">
    <name type="scientific">Caenorhabditis brenneri</name>
    <name type="common">Nematode worm</name>
    <dbReference type="NCBI Taxonomy" id="135651"/>
    <lineage>
        <taxon>Eukaryota</taxon>
        <taxon>Metazoa</taxon>
        <taxon>Ecdysozoa</taxon>
        <taxon>Nematoda</taxon>
        <taxon>Chromadorea</taxon>
        <taxon>Rhabditida</taxon>
        <taxon>Rhabditina</taxon>
        <taxon>Rhabditomorpha</taxon>
        <taxon>Rhabditoidea</taxon>
        <taxon>Rhabditidae</taxon>
        <taxon>Peloderinae</taxon>
        <taxon>Caenorhabditis</taxon>
    </lineage>
</organism>
<dbReference type="Proteomes" id="UP000008068">
    <property type="component" value="Unassembled WGS sequence"/>
</dbReference>
<sequence length="260" mass="29368">MDKISSVANEFYDVVDNQILENLRDEKFAKMSTPTDDTVVSRKQSASDLQSRLKTRKLLGVGELAGDNGDVYKSKISQLLGINESLYLRMPRGFFVWNTVNSFYFFLLGAMYLFFPKLGVYYDHGIETIPSDLLVVVRYYGVALVSFGILFKFILQQRETRADIALLLLVNAVFHIIIFIVTAASHESMTWWSGTTRVVLIFGNIFYHAAVDGQGGLHRQLIRVIEESSLLSSSPTMAKKPLTGLVEDLINEYETVKKTN</sequence>
<evidence type="ECO:0000256" key="8">
    <source>
        <dbReference type="SAM" id="Phobius"/>
    </source>
</evidence>
<feature type="transmembrane region" description="Helical" evidence="8">
    <location>
        <begin position="164"/>
        <end position="185"/>
    </location>
</feature>
<dbReference type="HOGENOM" id="CLU_1062597_0_0_1"/>
<dbReference type="OrthoDB" id="6243248at2759"/>
<dbReference type="GO" id="GO:0016020">
    <property type="term" value="C:membrane"/>
    <property type="evidence" value="ECO:0007669"/>
    <property type="project" value="UniProtKB-SubCell"/>
</dbReference>
<accession>G0N7K0</accession>
<dbReference type="EMBL" id="GL379848">
    <property type="protein sequence ID" value="EGT54862.1"/>
    <property type="molecule type" value="Genomic_DNA"/>
</dbReference>
<keyword evidence="6 8" id="KW-0472">Membrane</keyword>
<dbReference type="Pfam" id="PF14936">
    <property type="entry name" value="p53-inducible11"/>
    <property type="match status" value="1"/>
</dbReference>
<comment type="subcellular location">
    <subcellularLocation>
        <location evidence="1">Membrane</location>
        <topology evidence="1">Multi-pass membrane protein</topology>
    </subcellularLocation>
</comment>
<feature type="transmembrane region" description="Helical" evidence="8">
    <location>
        <begin position="94"/>
        <end position="115"/>
    </location>
</feature>